<sequence>MVALLVLGALGMLWLGTRIAPASAADRAGRAGLPWVEARHGDALWEVAEAVTPEGDPAGTVRRITDLNGLSVSMIRPGGRLYLPEGLAG</sequence>
<dbReference type="RefSeq" id="WP_203890962.1">
    <property type="nucleotide sequence ID" value="NZ_BOOH01000020.1"/>
</dbReference>
<evidence type="ECO:0008006" key="3">
    <source>
        <dbReference type="Google" id="ProtNLM"/>
    </source>
</evidence>
<dbReference type="Proteomes" id="UP000616724">
    <property type="component" value="Unassembled WGS sequence"/>
</dbReference>
<evidence type="ECO:0000313" key="2">
    <source>
        <dbReference type="Proteomes" id="UP000616724"/>
    </source>
</evidence>
<dbReference type="EMBL" id="BOOH01000020">
    <property type="protein sequence ID" value="GIH76338.1"/>
    <property type="molecule type" value="Genomic_DNA"/>
</dbReference>
<name>A0A8J3W5C5_9ACTN</name>
<accession>A0A8J3W5C5</accession>
<evidence type="ECO:0000313" key="1">
    <source>
        <dbReference type="EMBL" id="GIH76338.1"/>
    </source>
</evidence>
<protein>
    <recommendedName>
        <fullName evidence="3">LysM domain-containing protein</fullName>
    </recommendedName>
</protein>
<organism evidence="1 2">
    <name type="scientific">Planobispora longispora</name>
    <dbReference type="NCBI Taxonomy" id="28887"/>
    <lineage>
        <taxon>Bacteria</taxon>
        <taxon>Bacillati</taxon>
        <taxon>Actinomycetota</taxon>
        <taxon>Actinomycetes</taxon>
        <taxon>Streptosporangiales</taxon>
        <taxon>Streptosporangiaceae</taxon>
        <taxon>Planobispora</taxon>
    </lineage>
</organism>
<dbReference type="InterPro" id="IPR036779">
    <property type="entry name" value="LysM_dom_sf"/>
</dbReference>
<gene>
    <name evidence="1" type="ORF">Plo01_27670</name>
</gene>
<reference evidence="1 2" key="1">
    <citation type="submission" date="2021-01" db="EMBL/GenBank/DDBJ databases">
        <title>Whole genome shotgun sequence of Planobispora longispora NBRC 13918.</title>
        <authorList>
            <person name="Komaki H."/>
            <person name="Tamura T."/>
        </authorList>
    </citation>
    <scope>NUCLEOTIDE SEQUENCE [LARGE SCALE GENOMIC DNA]</scope>
    <source>
        <strain evidence="1 2">NBRC 13918</strain>
    </source>
</reference>
<comment type="caution">
    <text evidence="1">The sequence shown here is derived from an EMBL/GenBank/DDBJ whole genome shotgun (WGS) entry which is preliminary data.</text>
</comment>
<proteinExistence type="predicted"/>
<dbReference type="Gene3D" id="3.10.350.10">
    <property type="entry name" value="LysM domain"/>
    <property type="match status" value="1"/>
</dbReference>
<keyword evidence="2" id="KW-1185">Reference proteome</keyword>
<dbReference type="AlphaFoldDB" id="A0A8J3W5C5"/>